<sequence length="357" mass="39637">MSTTSPTLARALALMEVGRYEQAREQLGRHLAEEPDDSYAWERLAGCCNDLGDFMGAREAAREALRADPDNADAHLQRSEALRSGGLPYDAADAAREAVRLRPENARCRFMLSMAIRSYPGGGSLQEAYDVALEAVRLDPDYVGGHFALYLVARDTDREDIAEQALLQALRIDPGNVYARGELAKLKERTKGAKLPELAKEYSETLSLRPDNDDIARRLYSVVYRLIQRTRWFALLCLLIAALFARVFPTGDDPTALPVPLGTRLYAISLMGLVWVVGAWRIYRKLPQGARTGMRAVLRRIGWSRLAVAQALWGTSLAVLVTAPPWTERGWLQALVLVGAVPLVLTMWVQRAFISAD</sequence>
<keyword evidence="1" id="KW-0677">Repeat</keyword>
<feature type="transmembrane region" description="Helical" evidence="3">
    <location>
        <begin position="330"/>
        <end position="349"/>
    </location>
</feature>
<feature type="transmembrane region" description="Helical" evidence="3">
    <location>
        <begin position="261"/>
        <end position="283"/>
    </location>
</feature>
<evidence type="ECO:0000313" key="4">
    <source>
        <dbReference type="EMBL" id="GAA0457053.1"/>
    </source>
</evidence>
<name>A0ABN0ZTB0_9ACTN</name>
<feature type="transmembrane region" description="Helical" evidence="3">
    <location>
        <begin position="232"/>
        <end position="249"/>
    </location>
</feature>
<dbReference type="PANTHER" id="PTHR44943:SF8">
    <property type="entry name" value="TPR REPEAT-CONTAINING PROTEIN MJ0263"/>
    <property type="match status" value="1"/>
</dbReference>
<dbReference type="PANTHER" id="PTHR44943">
    <property type="entry name" value="CELLULOSE SYNTHASE OPERON PROTEIN C"/>
    <property type="match status" value="1"/>
</dbReference>
<keyword evidence="2" id="KW-0802">TPR repeat</keyword>
<evidence type="ECO:0000256" key="2">
    <source>
        <dbReference type="ARBA" id="ARBA00022803"/>
    </source>
</evidence>
<organism evidence="4 5">
    <name type="scientific">Streptomyces stramineus</name>
    <dbReference type="NCBI Taxonomy" id="173861"/>
    <lineage>
        <taxon>Bacteria</taxon>
        <taxon>Bacillati</taxon>
        <taxon>Actinomycetota</taxon>
        <taxon>Actinomycetes</taxon>
        <taxon>Kitasatosporales</taxon>
        <taxon>Streptomycetaceae</taxon>
        <taxon>Streptomyces</taxon>
    </lineage>
</organism>
<dbReference type="RefSeq" id="WP_344088853.1">
    <property type="nucleotide sequence ID" value="NZ_BAAAHB010000014.1"/>
</dbReference>
<evidence type="ECO:0000256" key="1">
    <source>
        <dbReference type="ARBA" id="ARBA00022737"/>
    </source>
</evidence>
<accession>A0ABN0ZTB0</accession>
<dbReference type="SMART" id="SM00028">
    <property type="entry name" value="TPR"/>
    <property type="match status" value="4"/>
</dbReference>
<protein>
    <recommendedName>
        <fullName evidence="6">Tetratricopeptide repeat protein</fullName>
    </recommendedName>
</protein>
<keyword evidence="3" id="KW-0472">Membrane</keyword>
<dbReference type="InterPro" id="IPR051685">
    <property type="entry name" value="Ycf3/AcsC/BcsC/TPR_MFPF"/>
</dbReference>
<evidence type="ECO:0008006" key="6">
    <source>
        <dbReference type="Google" id="ProtNLM"/>
    </source>
</evidence>
<comment type="caution">
    <text evidence="4">The sequence shown here is derived from an EMBL/GenBank/DDBJ whole genome shotgun (WGS) entry which is preliminary data.</text>
</comment>
<dbReference type="EMBL" id="BAAAHB010000014">
    <property type="protein sequence ID" value="GAA0457053.1"/>
    <property type="molecule type" value="Genomic_DNA"/>
</dbReference>
<evidence type="ECO:0000256" key="3">
    <source>
        <dbReference type="SAM" id="Phobius"/>
    </source>
</evidence>
<dbReference type="Gene3D" id="1.25.40.10">
    <property type="entry name" value="Tetratricopeptide repeat domain"/>
    <property type="match status" value="1"/>
</dbReference>
<dbReference type="Pfam" id="PF13428">
    <property type="entry name" value="TPR_14"/>
    <property type="match status" value="1"/>
</dbReference>
<gene>
    <name evidence="4" type="ORF">GCM10009544_19590</name>
</gene>
<dbReference type="Proteomes" id="UP001499895">
    <property type="component" value="Unassembled WGS sequence"/>
</dbReference>
<dbReference type="InterPro" id="IPR011990">
    <property type="entry name" value="TPR-like_helical_dom_sf"/>
</dbReference>
<proteinExistence type="predicted"/>
<feature type="transmembrane region" description="Helical" evidence="3">
    <location>
        <begin position="303"/>
        <end position="324"/>
    </location>
</feature>
<keyword evidence="3" id="KW-0812">Transmembrane</keyword>
<dbReference type="Pfam" id="PF13432">
    <property type="entry name" value="TPR_16"/>
    <property type="match status" value="1"/>
</dbReference>
<keyword evidence="3" id="KW-1133">Transmembrane helix</keyword>
<keyword evidence="5" id="KW-1185">Reference proteome</keyword>
<dbReference type="SUPFAM" id="SSF48452">
    <property type="entry name" value="TPR-like"/>
    <property type="match status" value="1"/>
</dbReference>
<reference evidence="4 5" key="1">
    <citation type="journal article" date="2019" name="Int. J. Syst. Evol. Microbiol.">
        <title>The Global Catalogue of Microorganisms (GCM) 10K type strain sequencing project: providing services to taxonomists for standard genome sequencing and annotation.</title>
        <authorList>
            <consortium name="The Broad Institute Genomics Platform"/>
            <consortium name="The Broad Institute Genome Sequencing Center for Infectious Disease"/>
            <person name="Wu L."/>
            <person name="Ma J."/>
        </authorList>
    </citation>
    <scope>NUCLEOTIDE SEQUENCE [LARGE SCALE GENOMIC DNA]</scope>
    <source>
        <strain evidence="4 5">JCM 10649</strain>
    </source>
</reference>
<evidence type="ECO:0000313" key="5">
    <source>
        <dbReference type="Proteomes" id="UP001499895"/>
    </source>
</evidence>
<dbReference type="InterPro" id="IPR019734">
    <property type="entry name" value="TPR_rpt"/>
</dbReference>